<proteinExistence type="predicted"/>
<name>A0A9P6C1Z3_9AGAR</name>
<protein>
    <submittedName>
        <fullName evidence="2">Uncharacterized protein</fullName>
    </submittedName>
</protein>
<reference evidence="2" key="1">
    <citation type="submission" date="2020-11" db="EMBL/GenBank/DDBJ databases">
        <authorList>
            <consortium name="DOE Joint Genome Institute"/>
            <person name="Ahrendt S."/>
            <person name="Riley R."/>
            <person name="Andreopoulos W."/>
            <person name="Labutti K."/>
            <person name="Pangilinan J."/>
            <person name="Ruiz-Duenas F.J."/>
            <person name="Barrasa J.M."/>
            <person name="Sanchez-Garcia M."/>
            <person name="Camarero S."/>
            <person name="Miyauchi S."/>
            <person name="Serrano A."/>
            <person name="Linde D."/>
            <person name="Babiker R."/>
            <person name="Drula E."/>
            <person name="Ayuso-Fernandez I."/>
            <person name="Pacheco R."/>
            <person name="Padilla G."/>
            <person name="Ferreira P."/>
            <person name="Barriuso J."/>
            <person name="Kellner H."/>
            <person name="Castanera R."/>
            <person name="Alfaro M."/>
            <person name="Ramirez L."/>
            <person name="Pisabarro A.G."/>
            <person name="Kuo A."/>
            <person name="Tritt A."/>
            <person name="Lipzen A."/>
            <person name="He G."/>
            <person name="Yan M."/>
            <person name="Ng V."/>
            <person name="Cullen D."/>
            <person name="Martin F."/>
            <person name="Rosso M.-N."/>
            <person name="Henrissat B."/>
            <person name="Hibbett D."/>
            <person name="Martinez A.T."/>
            <person name="Grigoriev I.V."/>
        </authorList>
    </citation>
    <scope>NUCLEOTIDE SEQUENCE</scope>
    <source>
        <strain evidence="2">MF-IS2</strain>
    </source>
</reference>
<sequence length="242" mass="27084">MRIATPQGRGERTTARREDGRRRNGGGDEMKKTTCTPSQNELCGCSNFNIGHVLSWPGLALTRLGRSRVTLIYHCYPCAYCNGHCMCQLCMRGWSWQGVPQGVSMRRFFNEVKFPTLAEDGLCVDVENAYMHQSPQVGPPNLVFMVQVVSHLDGWMGPLELSECAPPYFLSPSSELPQINSLRSCPIITLSKASWTRFRRRLTSGSSIQATRLKICQFSRPLSTFSSPNSALVPYLRVVLMS</sequence>
<evidence type="ECO:0000313" key="3">
    <source>
        <dbReference type="Proteomes" id="UP000807342"/>
    </source>
</evidence>
<dbReference type="EMBL" id="MU151260">
    <property type="protein sequence ID" value="KAF9446155.1"/>
    <property type="molecule type" value="Genomic_DNA"/>
</dbReference>
<evidence type="ECO:0000256" key="1">
    <source>
        <dbReference type="SAM" id="MobiDB-lite"/>
    </source>
</evidence>
<accession>A0A9P6C1Z3</accession>
<feature type="compositionally biased region" description="Basic and acidic residues" evidence="1">
    <location>
        <begin position="9"/>
        <end position="32"/>
    </location>
</feature>
<feature type="region of interest" description="Disordered" evidence="1">
    <location>
        <begin position="1"/>
        <end position="33"/>
    </location>
</feature>
<evidence type="ECO:0000313" key="2">
    <source>
        <dbReference type="EMBL" id="KAF9446155.1"/>
    </source>
</evidence>
<gene>
    <name evidence="2" type="ORF">P691DRAFT_224094</name>
</gene>
<keyword evidence="3" id="KW-1185">Reference proteome</keyword>
<comment type="caution">
    <text evidence="2">The sequence shown here is derived from an EMBL/GenBank/DDBJ whole genome shotgun (WGS) entry which is preliminary data.</text>
</comment>
<dbReference type="AlphaFoldDB" id="A0A9P6C1Z3"/>
<organism evidence="2 3">
    <name type="scientific">Macrolepiota fuliginosa MF-IS2</name>
    <dbReference type="NCBI Taxonomy" id="1400762"/>
    <lineage>
        <taxon>Eukaryota</taxon>
        <taxon>Fungi</taxon>
        <taxon>Dikarya</taxon>
        <taxon>Basidiomycota</taxon>
        <taxon>Agaricomycotina</taxon>
        <taxon>Agaricomycetes</taxon>
        <taxon>Agaricomycetidae</taxon>
        <taxon>Agaricales</taxon>
        <taxon>Agaricineae</taxon>
        <taxon>Agaricaceae</taxon>
        <taxon>Macrolepiota</taxon>
    </lineage>
</organism>
<dbReference type="Proteomes" id="UP000807342">
    <property type="component" value="Unassembled WGS sequence"/>
</dbReference>